<dbReference type="AlphaFoldDB" id="E1R6V5"/>
<dbReference type="HOGENOM" id="CLU_041022_0_0_12"/>
<dbReference type="Proteomes" id="UP000002318">
    <property type="component" value="Chromosome"/>
</dbReference>
<reference evidence="1 2" key="1">
    <citation type="journal article" date="2010" name="Stand. Genomic Sci.">
        <title>Complete genome sequence of Spirochaeta smaragdinae type strain (SEBR 4228).</title>
        <authorList>
            <person name="Mavromatis K."/>
            <person name="Yasawong M."/>
            <person name="Chertkov O."/>
            <person name="Lapidus A."/>
            <person name="Lucas S."/>
            <person name="Nolan M."/>
            <person name="Del Rio T.G."/>
            <person name="Tice H."/>
            <person name="Cheng J.F."/>
            <person name="Pitluck S."/>
            <person name="Liolios K."/>
            <person name="Ivanova N."/>
            <person name="Tapia R."/>
            <person name="Han C."/>
            <person name="Bruce D."/>
            <person name="Goodwin L."/>
            <person name="Pati A."/>
            <person name="Chen A."/>
            <person name="Palaniappan K."/>
            <person name="Land M."/>
            <person name="Hauser L."/>
            <person name="Chang Y.J."/>
            <person name="Jeffries C.D."/>
            <person name="Detter J.C."/>
            <person name="Rohde M."/>
            <person name="Brambilla E."/>
            <person name="Spring S."/>
            <person name="Goker M."/>
            <person name="Sikorski J."/>
            <person name="Woyke T."/>
            <person name="Bristow J."/>
            <person name="Eisen J.A."/>
            <person name="Markowitz V."/>
            <person name="Hugenholtz P."/>
            <person name="Klenk H.P."/>
            <person name="Kyrpides N.C."/>
        </authorList>
    </citation>
    <scope>NUCLEOTIDE SEQUENCE [LARGE SCALE GENOMIC DNA]</scope>
    <source>
        <strain evidence="2">DSM 11293 / JCM 15392 / SEBR 4228</strain>
    </source>
</reference>
<evidence type="ECO:0000313" key="1">
    <source>
        <dbReference type="EMBL" id="ADK81282.1"/>
    </source>
</evidence>
<organism evidence="1 2">
    <name type="scientific">Sediminispirochaeta smaragdinae (strain DSM 11293 / JCM 15392 / SEBR 4228)</name>
    <name type="common">Spirochaeta smaragdinae</name>
    <dbReference type="NCBI Taxonomy" id="573413"/>
    <lineage>
        <taxon>Bacteria</taxon>
        <taxon>Pseudomonadati</taxon>
        <taxon>Spirochaetota</taxon>
        <taxon>Spirochaetia</taxon>
        <taxon>Spirochaetales</taxon>
        <taxon>Spirochaetaceae</taxon>
        <taxon>Sediminispirochaeta</taxon>
    </lineage>
</organism>
<dbReference type="OrthoDB" id="7061055at2"/>
<dbReference type="EMBL" id="CP002116">
    <property type="protein sequence ID" value="ADK81282.1"/>
    <property type="molecule type" value="Genomic_DNA"/>
</dbReference>
<evidence type="ECO:0000313" key="2">
    <source>
        <dbReference type="Proteomes" id="UP000002318"/>
    </source>
</evidence>
<sequence>MEIIDILNKTVSAIDAIKNTLPISATLYEQLHNNLLIEYNRFLETKCEKISDKEKGEGYRIPESQFTRFIRIKEKISKLEISLNIAPRNYIISLISQFDFYIGNLIRYVLNKQPEILNTSDRKLTFADIKKFDSIEKAITYLIEKEVDSVIRCSHDDHLKWFEKKLNINLRSDKKLIEEFIEITERRNLFTHCDGSVNESYLEKVGRNSDTIVVGSKLSVSPEYFQHSCDVIFLIVVYLGHIVWNILDPDDSIKKNLNTIAYEQIQEENYNIAENILNFALNSFGKIRILALDTMLKINLSQTYLWQERDEESKKILSEIDWSLCTEEYLIAKAVIERDFRTAIRMIKEDNNKRKVIGKNELIEWPLFKELRKTEEFKEYFKKQYGENAIVQKRQNIDTEVKISTML</sequence>
<dbReference type="KEGG" id="ssm:Spirs_2162"/>
<dbReference type="eggNOG" id="ENOG502Z7X3">
    <property type="taxonomic scope" value="Bacteria"/>
</dbReference>
<proteinExistence type="predicted"/>
<name>E1R6V5_SEDSS</name>
<accession>E1R6V5</accession>
<dbReference type="STRING" id="573413.Spirs_2162"/>
<keyword evidence="2" id="KW-1185">Reference proteome</keyword>
<gene>
    <name evidence="1" type="ordered locus">Spirs_2162</name>
</gene>
<dbReference type="RefSeq" id="WP_013254746.1">
    <property type="nucleotide sequence ID" value="NC_014364.1"/>
</dbReference>
<protein>
    <submittedName>
        <fullName evidence="1">Uncharacterized protein</fullName>
    </submittedName>
</protein>